<name>A0AAU7AWA7_9ACTN</name>
<dbReference type="AlphaFoldDB" id="A0AAU7AWA7"/>
<sequence>MSKLTKANDTPAAVCESALKAAKTGLTDELMQEARETKFATTVQGDRAFVKAIGGGDDAVGLKRLNGRWYIARGILGPLEGPLTRRSDMAAQKAVRNTVTLVEACGARTGIYRKCKPLRREYIGPTGDATAETHFDGFKATATSDTGTRFNITRSDLNYVQSCSPAGAGLCQANGSW</sequence>
<dbReference type="EMBL" id="CP114014">
    <property type="protein sequence ID" value="XAY05973.1"/>
    <property type="molecule type" value="Genomic_DNA"/>
</dbReference>
<accession>A0AAU7AWA7</accession>
<proteinExistence type="predicted"/>
<reference evidence="1" key="1">
    <citation type="submission" date="2022-12" db="EMBL/GenBank/DDBJ databases">
        <title>Paraconexibacter alkalitolerans sp. nov. and Baekduia alba sp. nov., isolated from soil and emended description of the genera Paraconexibacter (Chun et al., 2020) and Baekduia (An et al., 2020).</title>
        <authorList>
            <person name="Vieira S."/>
            <person name="Huber K.J."/>
            <person name="Geppert A."/>
            <person name="Wolf J."/>
            <person name="Neumann-Schaal M."/>
            <person name="Muesken M."/>
            <person name="Overmann J."/>
        </authorList>
    </citation>
    <scope>NUCLEOTIDE SEQUENCE</scope>
    <source>
        <strain evidence="1">AEG42_29</strain>
    </source>
</reference>
<dbReference type="KEGG" id="parq:DSM112329_02834"/>
<organism evidence="1">
    <name type="scientific">Paraconexibacter sp. AEG42_29</name>
    <dbReference type="NCBI Taxonomy" id="2997339"/>
    <lineage>
        <taxon>Bacteria</taxon>
        <taxon>Bacillati</taxon>
        <taxon>Actinomycetota</taxon>
        <taxon>Thermoleophilia</taxon>
        <taxon>Solirubrobacterales</taxon>
        <taxon>Paraconexibacteraceae</taxon>
        <taxon>Paraconexibacter</taxon>
    </lineage>
</organism>
<evidence type="ECO:0000313" key="1">
    <source>
        <dbReference type="EMBL" id="XAY05973.1"/>
    </source>
</evidence>
<protein>
    <submittedName>
        <fullName evidence="1">Uncharacterized protein</fullName>
    </submittedName>
</protein>
<gene>
    <name evidence="1" type="ORF">DSM112329_02834</name>
</gene>